<reference evidence="1 2" key="1">
    <citation type="submission" date="2018-11" db="EMBL/GenBank/DDBJ databases">
        <authorList>
            <consortium name="Pathogen Informatics"/>
        </authorList>
    </citation>
    <scope>NUCLEOTIDE SEQUENCE [LARGE SCALE GENOMIC DNA]</scope>
</reference>
<proteinExistence type="predicted"/>
<evidence type="ECO:0000313" key="2">
    <source>
        <dbReference type="Proteomes" id="UP000281553"/>
    </source>
</evidence>
<organism evidence="1 2">
    <name type="scientific">Dibothriocephalus latus</name>
    <name type="common">Fish tapeworm</name>
    <name type="synonym">Diphyllobothrium latum</name>
    <dbReference type="NCBI Taxonomy" id="60516"/>
    <lineage>
        <taxon>Eukaryota</taxon>
        <taxon>Metazoa</taxon>
        <taxon>Spiralia</taxon>
        <taxon>Lophotrochozoa</taxon>
        <taxon>Platyhelminthes</taxon>
        <taxon>Cestoda</taxon>
        <taxon>Eucestoda</taxon>
        <taxon>Diphyllobothriidea</taxon>
        <taxon>Diphyllobothriidae</taxon>
        <taxon>Dibothriocephalus</taxon>
    </lineage>
</organism>
<name>A0A3P6SXF8_DIBLA</name>
<protein>
    <submittedName>
        <fullName evidence="1">Uncharacterized protein</fullName>
    </submittedName>
</protein>
<dbReference type="Proteomes" id="UP000281553">
    <property type="component" value="Unassembled WGS sequence"/>
</dbReference>
<dbReference type="EMBL" id="UYRU01042053">
    <property type="protein sequence ID" value="VDK72440.1"/>
    <property type="molecule type" value="Genomic_DNA"/>
</dbReference>
<dbReference type="AlphaFoldDB" id="A0A3P6SXF8"/>
<sequence length="165" mass="18105">MVVPDISDEATMLDSDYICIGNLGRSRDLLNKENHPSDFKIPESDAFVGRLSQFHINGLNVLSFVRTLPEFRNSNNQLMKVNEPEASIINAWKDSIGVSASAAENDAGDILEFPIHFRDGGGLLEKTCALPDEWSASLFLTTELCCPKLRALLQSPVVASLLEAI</sequence>
<keyword evidence="2" id="KW-1185">Reference proteome</keyword>
<accession>A0A3P6SXF8</accession>
<dbReference type="OrthoDB" id="6275838at2759"/>
<gene>
    <name evidence="1" type="ORF">DILT_LOCUS2411</name>
</gene>
<evidence type="ECO:0000313" key="1">
    <source>
        <dbReference type="EMBL" id="VDK72440.1"/>
    </source>
</evidence>